<comment type="caution">
    <text evidence="1">The sequence shown here is derived from an EMBL/GenBank/DDBJ whole genome shotgun (WGS) entry which is preliminary data.</text>
</comment>
<protein>
    <submittedName>
        <fullName evidence="1">Uncharacterized protein</fullName>
    </submittedName>
</protein>
<dbReference type="EMBL" id="JBHTJH010000004">
    <property type="protein sequence ID" value="MFD0862017.1"/>
    <property type="molecule type" value="Genomic_DNA"/>
</dbReference>
<evidence type="ECO:0000313" key="2">
    <source>
        <dbReference type="Proteomes" id="UP001596978"/>
    </source>
</evidence>
<dbReference type="RefSeq" id="WP_386406126.1">
    <property type="nucleotide sequence ID" value="NZ_JBHTJH010000004.1"/>
</dbReference>
<keyword evidence="2" id="KW-1185">Reference proteome</keyword>
<gene>
    <name evidence="1" type="ORF">ACFQ1M_07345</name>
</gene>
<reference evidence="2" key="1">
    <citation type="journal article" date="2019" name="Int. J. Syst. Evol. Microbiol.">
        <title>The Global Catalogue of Microorganisms (GCM) 10K type strain sequencing project: providing services to taxonomists for standard genome sequencing and annotation.</title>
        <authorList>
            <consortium name="The Broad Institute Genomics Platform"/>
            <consortium name="The Broad Institute Genome Sequencing Center for Infectious Disease"/>
            <person name="Wu L."/>
            <person name="Ma J."/>
        </authorList>
    </citation>
    <scope>NUCLEOTIDE SEQUENCE [LARGE SCALE GENOMIC DNA]</scope>
    <source>
        <strain evidence="2">CCUG 62952</strain>
    </source>
</reference>
<proteinExistence type="predicted"/>
<dbReference type="Proteomes" id="UP001596978">
    <property type="component" value="Unassembled WGS sequence"/>
</dbReference>
<organism evidence="1 2">
    <name type="scientific">Sungkyunkwania multivorans</name>
    <dbReference type="NCBI Taxonomy" id="1173618"/>
    <lineage>
        <taxon>Bacteria</taxon>
        <taxon>Pseudomonadati</taxon>
        <taxon>Bacteroidota</taxon>
        <taxon>Flavobacteriia</taxon>
        <taxon>Flavobacteriales</taxon>
        <taxon>Flavobacteriaceae</taxon>
        <taxon>Sungkyunkwania</taxon>
    </lineage>
</organism>
<name>A0ABW3CXV2_9FLAO</name>
<sequence length="168" mass="19625">MLLAVVIILVLLLAIYLLLAPIVLYIDTASSQYYIQLKGLLKASVEAHEEEVLRIHLKVVVFHFYLYPLKKIWKPKKEKKNGEKKRIRATRRRMSPRTILRLLRSFKVKEFMLDVDTGNCITNSKLYPLFAFLNFYAGGFNVNYAGRNLLTLRLQNRSIAIIRSFINH</sequence>
<evidence type="ECO:0000313" key="1">
    <source>
        <dbReference type="EMBL" id="MFD0862017.1"/>
    </source>
</evidence>
<accession>A0ABW3CXV2</accession>